<evidence type="ECO:0000313" key="2">
    <source>
        <dbReference type="EMBL" id="SUB24872.1"/>
    </source>
</evidence>
<evidence type="ECO:0000259" key="1">
    <source>
        <dbReference type="Pfam" id="PF18495"/>
    </source>
</evidence>
<proteinExistence type="predicted"/>
<evidence type="ECO:0000313" key="3">
    <source>
        <dbReference type="Proteomes" id="UP000255098"/>
    </source>
</evidence>
<dbReference type="InterPro" id="IPR043038">
    <property type="entry name" value="VbhA_sf"/>
</dbReference>
<dbReference type="AlphaFoldDB" id="A0A379AU06"/>
<dbReference type="InterPro" id="IPR041535">
    <property type="entry name" value="VbhA"/>
</dbReference>
<keyword evidence="3" id="KW-1185">Reference proteome</keyword>
<organism evidence="2 3">
    <name type="scientific">Avibacterium avium</name>
    <name type="common">Pasteurella avium</name>
    <dbReference type="NCBI Taxonomy" id="751"/>
    <lineage>
        <taxon>Bacteria</taxon>
        <taxon>Pseudomonadati</taxon>
        <taxon>Pseudomonadota</taxon>
        <taxon>Gammaproteobacteria</taxon>
        <taxon>Pasteurellales</taxon>
        <taxon>Pasteurellaceae</taxon>
        <taxon>Avibacterium</taxon>
    </lineage>
</organism>
<dbReference type="RefSeq" id="WP_115249991.1">
    <property type="nucleotide sequence ID" value="NZ_UGSP01000001.1"/>
</dbReference>
<dbReference type="CDD" id="cd11586">
    <property type="entry name" value="VbhA_like"/>
    <property type="match status" value="1"/>
</dbReference>
<sequence>MLSEAEKAKRREEVMYAKASVELEGIYLSQELLDISEKYIQGYLNSQEYSNELLRAIDSH</sequence>
<reference evidence="2 3" key="1">
    <citation type="submission" date="2018-06" db="EMBL/GenBank/DDBJ databases">
        <authorList>
            <consortium name="Pathogen Informatics"/>
            <person name="Doyle S."/>
        </authorList>
    </citation>
    <scope>NUCLEOTIDE SEQUENCE [LARGE SCALE GENOMIC DNA]</scope>
    <source>
        <strain evidence="3">NCTC 11297</strain>
    </source>
</reference>
<accession>A0A379AU06</accession>
<dbReference type="GeneID" id="300134126"/>
<name>A0A379AU06_AVIAV</name>
<feature type="domain" description="Antitoxin VbhA" evidence="1">
    <location>
        <begin position="10"/>
        <end position="55"/>
    </location>
</feature>
<dbReference type="InterPro" id="IPR033788">
    <property type="entry name" value="VbhA-like"/>
</dbReference>
<dbReference type="Pfam" id="PF18495">
    <property type="entry name" value="VbhA"/>
    <property type="match status" value="1"/>
</dbReference>
<gene>
    <name evidence="2" type="ORF">NCTC11297_01940</name>
</gene>
<dbReference type="Proteomes" id="UP000255098">
    <property type="component" value="Unassembled WGS sequence"/>
</dbReference>
<dbReference type="Gene3D" id="1.10.8.1050">
    <property type="entry name" value="Antitoxin VbhA-like"/>
    <property type="match status" value="1"/>
</dbReference>
<protein>
    <recommendedName>
        <fullName evidence="1">Antitoxin VbhA domain-containing protein</fullName>
    </recommendedName>
</protein>
<dbReference type="EMBL" id="UGSP01000001">
    <property type="protein sequence ID" value="SUB24872.1"/>
    <property type="molecule type" value="Genomic_DNA"/>
</dbReference>